<organism evidence="15 16">
    <name type="scientific">Desulfonatronospira thiodismutans ASO3-1</name>
    <dbReference type="NCBI Taxonomy" id="555779"/>
    <lineage>
        <taxon>Bacteria</taxon>
        <taxon>Pseudomonadati</taxon>
        <taxon>Thermodesulfobacteriota</taxon>
        <taxon>Desulfovibrionia</taxon>
        <taxon>Desulfovibrionales</taxon>
        <taxon>Desulfonatronovibrionaceae</taxon>
        <taxon>Desulfonatronospira</taxon>
    </lineage>
</organism>
<dbReference type="OrthoDB" id="8659436at2"/>
<comment type="similarity">
    <text evidence="2">Belongs to the Fur family.</text>
</comment>
<dbReference type="GO" id="GO:0000976">
    <property type="term" value="F:transcription cis-regulatory region binding"/>
    <property type="evidence" value="ECO:0007669"/>
    <property type="project" value="TreeGrafter"/>
</dbReference>
<dbReference type="PANTHER" id="PTHR33202:SF2">
    <property type="entry name" value="FERRIC UPTAKE REGULATION PROTEIN"/>
    <property type="match status" value="1"/>
</dbReference>
<comment type="cofactor">
    <cofactor evidence="14">
        <name>Mn(2+)</name>
        <dbReference type="ChEBI" id="CHEBI:29035"/>
    </cofactor>
    <cofactor evidence="14">
        <name>Fe(2+)</name>
        <dbReference type="ChEBI" id="CHEBI:29033"/>
    </cofactor>
    <text evidence="14">Binds 1 Mn(2+) or Fe(2+) ion per subunit.</text>
</comment>
<dbReference type="Pfam" id="PF01475">
    <property type="entry name" value="FUR"/>
    <property type="match status" value="1"/>
</dbReference>
<feature type="binding site" evidence="14">
    <location>
        <position position="93"/>
    </location>
    <ligand>
        <name>Fe cation</name>
        <dbReference type="ChEBI" id="CHEBI:24875"/>
    </ligand>
</feature>
<gene>
    <name evidence="15" type="ORF">Dthio_PD0602</name>
</gene>
<evidence type="ECO:0000256" key="7">
    <source>
        <dbReference type="ARBA" id="ARBA00022723"/>
    </source>
</evidence>
<keyword evidence="9 14" id="KW-0408">Iron</keyword>
<evidence type="ECO:0000313" key="15">
    <source>
        <dbReference type="EMBL" id="EFI33276.1"/>
    </source>
</evidence>
<dbReference type="InterPro" id="IPR043135">
    <property type="entry name" value="Fur_C"/>
</dbReference>
<dbReference type="GO" id="GO:0005829">
    <property type="term" value="C:cytosol"/>
    <property type="evidence" value="ECO:0007669"/>
    <property type="project" value="TreeGrafter"/>
</dbReference>
<dbReference type="InterPro" id="IPR002481">
    <property type="entry name" value="FUR"/>
</dbReference>
<feature type="binding site" evidence="13">
    <location>
        <position position="97"/>
    </location>
    <ligand>
        <name>Zn(2+)</name>
        <dbReference type="ChEBI" id="CHEBI:29105"/>
    </ligand>
</feature>
<reference evidence="15" key="1">
    <citation type="submission" date="2010-05" db="EMBL/GenBank/DDBJ databases">
        <title>The draft genome of Desulfonatronospira thiodismutans ASO3-1.</title>
        <authorList>
            <consortium name="US DOE Joint Genome Institute (JGI-PGF)"/>
            <person name="Lucas S."/>
            <person name="Copeland A."/>
            <person name="Lapidus A."/>
            <person name="Cheng J.-F."/>
            <person name="Bruce D."/>
            <person name="Goodwin L."/>
            <person name="Pitluck S."/>
            <person name="Chertkov O."/>
            <person name="Brettin T."/>
            <person name="Detter J.C."/>
            <person name="Han C."/>
            <person name="Land M.L."/>
            <person name="Hauser L."/>
            <person name="Kyrpides N."/>
            <person name="Mikhailova N."/>
            <person name="Muyzer G."/>
            <person name="Woyke T."/>
        </authorList>
    </citation>
    <scope>NUCLEOTIDE SEQUENCE [LARGE SCALE GENOMIC DNA]</scope>
    <source>
        <strain evidence="15">ASO3-1</strain>
    </source>
</reference>
<evidence type="ECO:0000256" key="2">
    <source>
        <dbReference type="ARBA" id="ARBA00007957"/>
    </source>
</evidence>
<feature type="binding site" evidence="14">
    <location>
        <position position="91"/>
    </location>
    <ligand>
        <name>Fe cation</name>
        <dbReference type="ChEBI" id="CHEBI:24875"/>
    </ligand>
</feature>
<feature type="binding site" evidence="13">
    <location>
        <position position="140"/>
    </location>
    <ligand>
        <name>Zn(2+)</name>
        <dbReference type="ChEBI" id="CHEBI:29105"/>
    </ligand>
</feature>
<evidence type="ECO:0000256" key="3">
    <source>
        <dbReference type="ARBA" id="ARBA00011738"/>
    </source>
</evidence>
<accession>D6SRG0</accession>
<evidence type="ECO:0000313" key="16">
    <source>
        <dbReference type="Proteomes" id="UP000005496"/>
    </source>
</evidence>
<dbReference type="FunFam" id="3.30.1490.190:FF:000001">
    <property type="entry name" value="Ferric uptake regulation protein"/>
    <property type="match status" value="1"/>
</dbReference>
<dbReference type="GO" id="GO:0008270">
    <property type="term" value="F:zinc ion binding"/>
    <property type="evidence" value="ECO:0007669"/>
    <property type="project" value="TreeGrafter"/>
</dbReference>
<keyword evidence="11" id="KW-0238">DNA-binding</keyword>
<evidence type="ECO:0000256" key="9">
    <source>
        <dbReference type="ARBA" id="ARBA00023004"/>
    </source>
</evidence>
<dbReference type="GO" id="GO:1900705">
    <property type="term" value="P:negative regulation of siderophore biosynthetic process"/>
    <property type="evidence" value="ECO:0007669"/>
    <property type="project" value="TreeGrafter"/>
</dbReference>
<name>D6SRG0_9BACT</name>
<keyword evidence="10" id="KW-0805">Transcription regulation</keyword>
<comment type="cofactor">
    <cofactor evidence="13">
        <name>Zn(2+)</name>
        <dbReference type="ChEBI" id="CHEBI:29105"/>
    </cofactor>
    <text evidence="13">Binds 1 zinc ion per subunit.</text>
</comment>
<keyword evidence="7 13" id="KW-0479">Metal-binding</keyword>
<proteinExistence type="inferred from homology"/>
<dbReference type="EMBL" id="ACJN02000003">
    <property type="protein sequence ID" value="EFI33276.1"/>
    <property type="molecule type" value="Genomic_DNA"/>
</dbReference>
<keyword evidence="12" id="KW-0804">Transcription</keyword>
<dbReference type="InterPro" id="IPR036388">
    <property type="entry name" value="WH-like_DNA-bd_sf"/>
</dbReference>
<evidence type="ECO:0000256" key="10">
    <source>
        <dbReference type="ARBA" id="ARBA00023015"/>
    </source>
</evidence>
<keyword evidence="5" id="KW-0963">Cytoplasm</keyword>
<evidence type="ECO:0000256" key="13">
    <source>
        <dbReference type="PIRSR" id="PIRSR602481-1"/>
    </source>
</evidence>
<evidence type="ECO:0000256" key="11">
    <source>
        <dbReference type="ARBA" id="ARBA00023125"/>
    </source>
</evidence>
<dbReference type="Gene3D" id="1.10.10.10">
    <property type="entry name" value="Winged helix-like DNA-binding domain superfamily/Winged helix DNA-binding domain"/>
    <property type="match status" value="1"/>
</dbReference>
<keyword evidence="6" id="KW-0678">Repressor</keyword>
<evidence type="ECO:0000256" key="1">
    <source>
        <dbReference type="ARBA" id="ARBA00004496"/>
    </source>
</evidence>
<protein>
    <recommendedName>
        <fullName evidence="4">Ferric uptake regulation protein</fullName>
    </recommendedName>
</protein>
<dbReference type="RefSeq" id="WP_008870634.1">
    <property type="nucleotide sequence ID" value="NZ_ACJN02000003.1"/>
</dbReference>
<keyword evidence="8 13" id="KW-0862">Zinc</keyword>
<comment type="subcellular location">
    <subcellularLocation>
        <location evidence="1">Cytoplasm</location>
    </subcellularLocation>
</comment>
<dbReference type="Gene3D" id="3.30.1490.190">
    <property type="match status" value="1"/>
</dbReference>
<keyword evidence="16" id="KW-1185">Reference proteome</keyword>
<comment type="caution">
    <text evidence="15">The sequence shown here is derived from an EMBL/GenBank/DDBJ whole genome shotgun (WGS) entry which is preliminary data.</text>
</comment>
<dbReference type="Proteomes" id="UP000005496">
    <property type="component" value="Unassembled WGS sequence"/>
</dbReference>
<feature type="binding site" evidence="14">
    <location>
        <position position="112"/>
    </location>
    <ligand>
        <name>Fe cation</name>
        <dbReference type="ChEBI" id="CHEBI:24875"/>
    </ligand>
</feature>
<evidence type="ECO:0000256" key="8">
    <source>
        <dbReference type="ARBA" id="ARBA00022833"/>
    </source>
</evidence>
<dbReference type="eggNOG" id="COG0735">
    <property type="taxonomic scope" value="Bacteria"/>
</dbReference>
<comment type="subunit">
    <text evidence="3">Homodimer.</text>
</comment>
<evidence type="ECO:0000256" key="12">
    <source>
        <dbReference type="ARBA" id="ARBA00023163"/>
    </source>
</evidence>
<evidence type="ECO:0000256" key="4">
    <source>
        <dbReference type="ARBA" id="ARBA00020910"/>
    </source>
</evidence>
<dbReference type="GO" id="GO:0045892">
    <property type="term" value="P:negative regulation of DNA-templated transcription"/>
    <property type="evidence" value="ECO:0007669"/>
    <property type="project" value="TreeGrafter"/>
</dbReference>
<evidence type="ECO:0000256" key="6">
    <source>
        <dbReference type="ARBA" id="ARBA00022491"/>
    </source>
</evidence>
<dbReference type="CDD" id="cd07153">
    <property type="entry name" value="Fur_like"/>
    <property type="match status" value="1"/>
</dbReference>
<feature type="binding site" evidence="14">
    <location>
        <position position="129"/>
    </location>
    <ligand>
        <name>Fe cation</name>
        <dbReference type="ChEBI" id="CHEBI:24875"/>
    </ligand>
</feature>
<dbReference type="SUPFAM" id="SSF46785">
    <property type="entry name" value="Winged helix' DNA-binding domain"/>
    <property type="match status" value="1"/>
</dbReference>
<sequence length="143" mass="16715">MQDAREQFFQYLAKQKLRFTSQRAIIFDVFWNTQGHISPEELYRKTREQDRSIGQATVYRTLKLLSDAGIAREVDFGDGVARYEPYYGQSHHDHLICKECGKNVEVVDHRIEKLQEELASQHGFTLNEHSMYLYGYCAECSGK</sequence>
<dbReference type="PANTHER" id="PTHR33202">
    <property type="entry name" value="ZINC UPTAKE REGULATION PROTEIN"/>
    <property type="match status" value="1"/>
</dbReference>
<evidence type="ECO:0000256" key="14">
    <source>
        <dbReference type="PIRSR" id="PIRSR602481-2"/>
    </source>
</evidence>
<evidence type="ECO:0000256" key="5">
    <source>
        <dbReference type="ARBA" id="ARBA00022490"/>
    </source>
</evidence>
<dbReference type="GO" id="GO:0003700">
    <property type="term" value="F:DNA-binding transcription factor activity"/>
    <property type="evidence" value="ECO:0007669"/>
    <property type="project" value="InterPro"/>
</dbReference>
<feature type="binding site" evidence="13">
    <location>
        <position position="100"/>
    </location>
    <ligand>
        <name>Zn(2+)</name>
        <dbReference type="ChEBI" id="CHEBI:29105"/>
    </ligand>
</feature>
<dbReference type="InterPro" id="IPR036390">
    <property type="entry name" value="WH_DNA-bd_sf"/>
</dbReference>
<feature type="binding site" evidence="13">
    <location>
        <position position="137"/>
    </location>
    <ligand>
        <name>Zn(2+)</name>
        <dbReference type="ChEBI" id="CHEBI:29105"/>
    </ligand>
</feature>
<dbReference type="AlphaFoldDB" id="D6SRG0"/>